<organism evidence="2 3">
    <name type="scientific">candidate division WWE3 bacterium CG_4_9_14_0_2_um_filter_48_10</name>
    <dbReference type="NCBI Taxonomy" id="1975078"/>
    <lineage>
        <taxon>Bacteria</taxon>
        <taxon>Katanobacteria</taxon>
    </lineage>
</organism>
<comment type="catalytic activity">
    <reaction evidence="1">
        <text>L-glutamyl-tRNA(Gln) + L-glutamine + ATP + H2O = L-glutaminyl-tRNA(Gln) + L-glutamate + ADP + phosphate + H(+)</text>
        <dbReference type="Rhea" id="RHEA:17521"/>
        <dbReference type="Rhea" id="RHEA-COMP:9681"/>
        <dbReference type="Rhea" id="RHEA-COMP:9684"/>
        <dbReference type="ChEBI" id="CHEBI:15377"/>
        <dbReference type="ChEBI" id="CHEBI:15378"/>
        <dbReference type="ChEBI" id="CHEBI:29985"/>
        <dbReference type="ChEBI" id="CHEBI:30616"/>
        <dbReference type="ChEBI" id="CHEBI:43474"/>
        <dbReference type="ChEBI" id="CHEBI:58359"/>
        <dbReference type="ChEBI" id="CHEBI:78520"/>
        <dbReference type="ChEBI" id="CHEBI:78521"/>
        <dbReference type="ChEBI" id="CHEBI:456216"/>
    </reaction>
</comment>
<dbReference type="NCBIfam" id="TIGR00135">
    <property type="entry name" value="gatC"/>
    <property type="match status" value="1"/>
</dbReference>
<dbReference type="PANTHER" id="PTHR15004">
    <property type="entry name" value="GLUTAMYL-TRNA(GLN) AMIDOTRANSFERASE SUBUNIT C, MITOCHONDRIAL"/>
    <property type="match status" value="1"/>
</dbReference>
<evidence type="ECO:0000313" key="3">
    <source>
        <dbReference type="Proteomes" id="UP000228781"/>
    </source>
</evidence>
<dbReference type="GO" id="GO:0005524">
    <property type="term" value="F:ATP binding"/>
    <property type="evidence" value="ECO:0007669"/>
    <property type="project" value="UniProtKB-KW"/>
</dbReference>
<keyword evidence="1 2" id="KW-0436">Ligase</keyword>
<keyword evidence="1" id="KW-0648">Protein biosynthesis</keyword>
<keyword evidence="1" id="KW-0067">ATP-binding</keyword>
<dbReference type="EC" id="6.3.5.-" evidence="1"/>
<keyword evidence="1" id="KW-0547">Nucleotide-binding</keyword>
<keyword evidence="2" id="KW-0808">Transferase</keyword>
<evidence type="ECO:0000256" key="1">
    <source>
        <dbReference type="HAMAP-Rule" id="MF_00122"/>
    </source>
</evidence>
<dbReference type="GO" id="GO:0006412">
    <property type="term" value="P:translation"/>
    <property type="evidence" value="ECO:0007669"/>
    <property type="project" value="UniProtKB-UniRule"/>
</dbReference>
<dbReference type="SUPFAM" id="SSF141000">
    <property type="entry name" value="Glu-tRNAGln amidotransferase C subunit"/>
    <property type="match status" value="1"/>
</dbReference>
<gene>
    <name evidence="1 2" type="primary">gatC</name>
    <name evidence="2" type="ORF">CO059_02485</name>
</gene>
<dbReference type="GO" id="GO:0016740">
    <property type="term" value="F:transferase activity"/>
    <property type="evidence" value="ECO:0007669"/>
    <property type="project" value="UniProtKB-KW"/>
</dbReference>
<sequence>MKFDISYIADLARLYLNSAEKKRLSPQLKSILSYVEKISELKTENIPPTFQTIEVKDAVREDQVGSKQKLHQKEALANTPSKRKGFFKVPKIWEV</sequence>
<dbReference type="GO" id="GO:0006450">
    <property type="term" value="P:regulation of translational fidelity"/>
    <property type="evidence" value="ECO:0007669"/>
    <property type="project" value="InterPro"/>
</dbReference>
<comment type="subunit">
    <text evidence="1">Heterotrimer of A, B and C subunits.</text>
</comment>
<comment type="caution">
    <text evidence="2">The sequence shown here is derived from an EMBL/GenBank/DDBJ whole genome shotgun (WGS) entry which is preliminary data.</text>
</comment>
<comment type="similarity">
    <text evidence="1">Belongs to the GatC family.</text>
</comment>
<dbReference type="AlphaFoldDB" id="A0A2M8EID6"/>
<dbReference type="GO" id="GO:0070681">
    <property type="term" value="P:glutaminyl-tRNAGln biosynthesis via transamidation"/>
    <property type="evidence" value="ECO:0007669"/>
    <property type="project" value="TreeGrafter"/>
</dbReference>
<accession>A0A2M8EID6</accession>
<dbReference type="InterPro" id="IPR003837">
    <property type="entry name" value="GatC"/>
</dbReference>
<dbReference type="Proteomes" id="UP000228781">
    <property type="component" value="Unassembled WGS sequence"/>
</dbReference>
<comment type="function">
    <text evidence="1">Allows the formation of correctly charged Asn-tRNA(Asn) or Gln-tRNA(Gln) through the transamidation of misacylated Asp-tRNA(Asn) or Glu-tRNA(Gln) in organisms which lack either or both of asparaginyl-tRNA or glutaminyl-tRNA synthetases. The reaction takes place in the presence of glutamine and ATP through an activated phospho-Asp-tRNA(Asn) or phospho-Glu-tRNA(Gln).</text>
</comment>
<dbReference type="PANTHER" id="PTHR15004:SF0">
    <property type="entry name" value="GLUTAMYL-TRNA(GLN) AMIDOTRANSFERASE SUBUNIT C, MITOCHONDRIAL"/>
    <property type="match status" value="1"/>
</dbReference>
<protein>
    <recommendedName>
        <fullName evidence="1">Aspartyl/glutamyl-tRNA(Asn/Gln) amidotransferase subunit C</fullName>
        <shortName evidence="1">Asp/Glu-ADT subunit C</shortName>
        <ecNumber evidence="1">6.3.5.-</ecNumber>
    </recommendedName>
</protein>
<dbReference type="GO" id="GO:0050566">
    <property type="term" value="F:asparaginyl-tRNA synthase (glutamine-hydrolyzing) activity"/>
    <property type="evidence" value="ECO:0007669"/>
    <property type="project" value="RHEA"/>
</dbReference>
<dbReference type="Gene3D" id="1.10.20.60">
    <property type="entry name" value="Glu-tRNAGln amidotransferase C subunit, N-terminal domain"/>
    <property type="match status" value="1"/>
</dbReference>
<comment type="catalytic activity">
    <reaction evidence="1">
        <text>L-aspartyl-tRNA(Asn) + L-glutamine + ATP + H2O = L-asparaginyl-tRNA(Asn) + L-glutamate + ADP + phosphate + 2 H(+)</text>
        <dbReference type="Rhea" id="RHEA:14513"/>
        <dbReference type="Rhea" id="RHEA-COMP:9674"/>
        <dbReference type="Rhea" id="RHEA-COMP:9677"/>
        <dbReference type="ChEBI" id="CHEBI:15377"/>
        <dbReference type="ChEBI" id="CHEBI:15378"/>
        <dbReference type="ChEBI" id="CHEBI:29985"/>
        <dbReference type="ChEBI" id="CHEBI:30616"/>
        <dbReference type="ChEBI" id="CHEBI:43474"/>
        <dbReference type="ChEBI" id="CHEBI:58359"/>
        <dbReference type="ChEBI" id="CHEBI:78515"/>
        <dbReference type="ChEBI" id="CHEBI:78516"/>
        <dbReference type="ChEBI" id="CHEBI:456216"/>
    </reaction>
</comment>
<evidence type="ECO:0000313" key="2">
    <source>
        <dbReference type="EMBL" id="PJC22448.1"/>
    </source>
</evidence>
<dbReference type="InterPro" id="IPR036113">
    <property type="entry name" value="Asp/Glu-ADT_sf_sub_c"/>
</dbReference>
<reference evidence="3" key="1">
    <citation type="submission" date="2017-09" db="EMBL/GenBank/DDBJ databases">
        <title>Depth-based differentiation of microbial function through sediment-hosted aquifers and enrichment of novel symbionts in the deep terrestrial subsurface.</title>
        <authorList>
            <person name="Probst A.J."/>
            <person name="Ladd B."/>
            <person name="Jarett J.K."/>
            <person name="Geller-Mcgrath D.E."/>
            <person name="Sieber C.M.K."/>
            <person name="Emerson J.B."/>
            <person name="Anantharaman K."/>
            <person name="Thomas B.C."/>
            <person name="Malmstrom R."/>
            <person name="Stieglmeier M."/>
            <person name="Klingl A."/>
            <person name="Woyke T."/>
            <person name="Ryan C.M."/>
            <person name="Banfield J.F."/>
        </authorList>
    </citation>
    <scope>NUCLEOTIDE SEQUENCE [LARGE SCALE GENOMIC DNA]</scope>
</reference>
<dbReference type="HAMAP" id="MF_00122">
    <property type="entry name" value="GatC"/>
    <property type="match status" value="1"/>
</dbReference>
<dbReference type="EMBL" id="PFSK01000036">
    <property type="protein sequence ID" value="PJC22448.1"/>
    <property type="molecule type" value="Genomic_DNA"/>
</dbReference>
<dbReference type="Pfam" id="PF02686">
    <property type="entry name" value="GatC"/>
    <property type="match status" value="1"/>
</dbReference>
<name>A0A2M8EID6_UNCKA</name>
<dbReference type="GO" id="GO:0050567">
    <property type="term" value="F:glutaminyl-tRNA synthase (glutamine-hydrolyzing) activity"/>
    <property type="evidence" value="ECO:0007669"/>
    <property type="project" value="UniProtKB-UniRule"/>
</dbReference>
<proteinExistence type="inferred from homology"/>